<evidence type="ECO:0000256" key="2">
    <source>
        <dbReference type="ARBA" id="ARBA00023002"/>
    </source>
</evidence>
<dbReference type="PRINTS" id="PR00081">
    <property type="entry name" value="GDHRDH"/>
</dbReference>
<comment type="similarity">
    <text evidence="1 4">Belongs to the short-chain dehydrogenases/reductases (SDR) family.</text>
</comment>
<dbReference type="NCBIfam" id="TIGR03971">
    <property type="entry name" value="SDR_subfam_1"/>
    <property type="match status" value="1"/>
</dbReference>
<dbReference type="Gene3D" id="3.40.50.720">
    <property type="entry name" value="NAD(P)-binding Rossmann-like Domain"/>
    <property type="match status" value="1"/>
</dbReference>
<dbReference type="SUPFAM" id="SSF51735">
    <property type="entry name" value="NAD(P)-binding Rossmann-fold domains"/>
    <property type="match status" value="1"/>
</dbReference>
<dbReference type="NCBIfam" id="NF009467">
    <property type="entry name" value="PRK12826.1-3"/>
    <property type="match status" value="1"/>
</dbReference>
<gene>
    <name evidence="5" type="ORF">AABD04_19910</name>
</gene>
<reference evidence="5 6" key="1">
    <citation type="submission" date="2024-03" db="EMBL/GenBank/DDBJ databases">
        <title>Rhodococcus navarretei sp. nov. and Pseudarthrobacter quantumdoti sp. nov., two new species with the ability to biosynthesize Quantum Dots isolated from soil samples at Union Glacier, Antarctica.</title>
        <authorList>
            <person name="Vargas M."/>
        </authorList>
    </citation>
    <scope>NUCLEOTIDE SEQUENCE [LARGE SCALE GENOMIC DNA]</scope>
    <source>
        <strain evidence="5 6">EXRC-4A-4</strain>
    </source>
</reference>
<dbReference type="InterPro" id="IPR036291">
    <property type="entry name" value="NAD(P)-bd_dom_sf"/>
</dbReference>
<evidence type="ECO:0000256" key="1">
    <source>
        <dbReference type="ARBA" id="ARBA00006484"/>
    </source>
</evidence>
<dbReference type="RefSeq" id="WP_341442260.1">
    <property type="nucleotide sequence ID" value="NZ_JBBPCN010000001.1"/>
</dbReference>
<dbReference type="Proteomes" id="UP001456513">
    <property type="component" value="Unassembled WGS sequence"/>
</dbReference>
<comment type="caution">
    <text evidence="5">The sequence shown here is derived from an EMBL/GenBank/DDBJ whole genome shotgun (WGS) entry which is preliminary data.</text>
</comment>
<dbReference type="InterPro" id="IPR002347">
    <property type="entry name" value="SDR_fam"/>
</dbReference>
<name>A0ABU9D0I3_9NOCA</name>
<keyword evidence="2" id="KW-0560">Oxidoreductase</keyword>
<dbReference type="CDD" id="cd05233">
    <property type="entry name" value="SDR_c"/>
    <property type="match status" value="1"/>
</dbReference>
<dbReference type="PROSITE" id="PS00061">
    <property type="entry name" value="ADH_SHORT"/>
    <property type="match status" value="1"/>
</dbReference>
<proteinExistence type="inferred from homology"/>
<protein>
    <submittedName>
        <fullName evidence="5">Mycofactocin-coupled SDR family oxidoreductase</fullName>
    </submittedName>
</protein>
<evidence type="ECO:0000256" key="4">
    <source>
        <dbReference type="RuleBase" id="RU000363"/>
    </source>
</evidence>
<evidence type="ECO:0000313" key="6">
    <source>
        <dbReference type="Proteomes" id="UP001456513"/>
    </source>
</evidence>
<keyword evidence="3" id="KW-0520">NAD</keyword>
<dbReference type="EMBL" id="JBBPCN010000001">
    <property type="protein sequence ID" value="MEK8073116.1"/>
    <property type="molecule type" value="Genomic_DNA"/>
</dbReference>
<evidence type="ECO:0000313" key="5">
    <source>
        <dbReference type="EMBL" id="MEK8073116.1"/>
    </source>
</evidence>
<dbReference type="PANTHER" id="PTHR24321">
    <property type="entry name" value="DEHYDROGENASES, SHORT CHAIN"/>
    <property type="match status" value="1"/>
</dbReference>
<dbReference type="InterPro" id="IPR023985">
    <property type="entry name" value="SDR_subfam_1"/>
</dbReference>
<keyword evidence="6" id="KW-1185">Reference proteome</keyword>
<accession>A0ABU9D0I3</accession>
<sequence>MGQFDGKVAFITGAARGQGRSHAVRLAEEGADIIAVDICKPIDSVTPFYSLAEPSDLDETVSLIEGMGRRIVARQADVRDLAGLQAAFAAGIAELGRVDIVLANAGIFISHDAANVPEESWRDVIDINLTGVFFTAQVAIPQLVEQGDGGVILLTSSTAGMQGYANAPHYTASKHGVVGLMKSLAQELGKHGIRVNSIHPTGVDTPMIQNERTWGLFSPGDPNPNREKAAETMKVSNLLPVPWIDPREVSNLVAWLVSDQARNVTASQYSIDAGAVNKS</sequence>
<evidence type="ECO:0000256" key="3">
    <source>
        <dbReference type="ARBA" id="ARBA00023027"/>
    </source>
</evidence>
<dbReference type="Pfam" id="PF00106">
    <property type="entry name" value="adh_short"/>
    <property type="match status" value="1"/>
</dbReference>
<organism evidence="5 6">
    <name type="scientific">Rhodococcus navarretei</name>
    <dbReference type="NCBI Taxonomy" id="3128981"/>
    <lineage>
        <taxon>Bacteria</taxon>
        <taxon>Bacillati</taxon>
        <taxon>Actinomycetota</taxon>
        <taxon>Actinomycetes</taxon>
        <taxon>Mycobacteriales</taxon>
        <taxon>Nocardiaceae</taxon>
        <taxon>Rhodococcus</taxon>
    </lineage>
</organism>
<dbReference type="PRINTS" id="PR00080">
    <property type="entry name" value="SDRFAMILY"/>
</dbReference>
<dbReference type="PANTHER" id="PTHR24321:SF8">
    <property type="entry name" value="ESTRADIOL 17-BETA-DEHYDROGENASE 8-RELATED"/>
    <property type="match status" value="1"/>
</dbReference>
<dbReference type="InterPro" id="IPR020904">
    <property type="entry name" value="Sc_DH/Rdtase_CS"/>
</dbReference>